<dbReference type="InterPro" id="IPR004150">
    <property type="entry name" value="NAD_DNA_ligase_OB"/>
</dbReference>
<dbReference type="Gene3D" id="1.10.287.610">
    <property type="entry name" value="Helix hairpin bin"/>
    <property type="match status" value="1"/>
</dbReference>
<evidence type="ECO:0000259" key="12">
    <source>
        <dbReference type="SMART" id="SM00532"/>
    </source>
</evidence>
<dbReference type="InterPro" id="IPR013840">
    <property type="entry name" value="DNAligase_N"/>
</dbReference>
<evidence type="ECO:0000256" key="11">
    <source>
        <dbReference type="ARBA" id="ARBA00034005"/>
    </source>
</evidence>
<dbReference type="InterPro" id="IPR001679">
    <property type="entry name" value="DNA_ligase"/>
</dbReference>
<dbReference type="GO" id="GO:0006281">
    <property type="term" value="P:DNA repair"/>
    <property type="evidence" value="ECO:0007669"/>
    <property type="project" value="UniProtKB-KW"/>
</dbReference>
<evidence type="ECO:0000256" key="1">
    <source>
        <dbReference type="ARBA" id="ARBA00001946"/>
    </source>
</evidence>
<dbReference type="EMBL" id="LAZR01017872">
    <property type="protein sequence ID" value="KKL98616.1"/>
    <property type="molecule type" value="Genomic_DNA"/>
</dbReference>
<evidence type="ECO:0000256" key="10">
    <source>
        <dbReference type="ARBA" id="ARBA00023204"/>
    </source>
</evidence>
<evidence type="ECO:0000256" key="8">
    <source>
        <dbReference type="ARBA" id="ARBA00022842"/>
    </source>
</evidence>
<protein>
    <recommendedName>
        <fullName evidence="2">DNA ligase (NAD(+))</fullName>
        <ecNumber evidence="2">6.5.1.2</ecNumber>
    </recommendedName>
</protein>
<dbReference type="CDD" id="cd00114">
    <property type="entry name" value="LIGANc"/>
    <property type="match status" value="1"/>
</dbReference>
<reference evidence="13" key="1">
    <citation type="journal article" date="2015" name="Nature">
        <title>Complex archaea that bridge the gap between prokaryotes and eukaryotes.</title>
        <authorList>
            <person name="Spang A."/>
            <person name="Saw J.H."/>
            <person name="Jorgensen S.L."/>
            <person name="Zaremba-Niedzwiedzka K."/>
            <person name="Martijn J."/>
            <person name="Lind A.E."/>
            <person name="van Eijk R."/>
            <person name="Schleper C."/>
            <person name="Guy L."/>
            <person name="Ettema T.J."/>
        </authorList>
    </citation>
    <scope>NUCLEOTIDE SEQUENCE</scope>
</reference>
<dbReference type="Pfam" id="PF01653">
    <property type="entry name" value="DNA_ligase_aden"/>
    <property type="match status" value="1"/>
</dbReference>
<keyword evidence="7" id="KW-0862">Zinc</keyword>
<dbReference type="AlphaFoldDB" id="A0A0F9H6L1"/>
<sequence>MLKNKLIKQVEHLRDQIHEYDYQYYVLSQPTISDQKYDKLMRELCELEKANPELCSPDSPTQRVGGSPIDGFNRVAHAVHMLSIDNTYNEQELREFDNRVSKAFGVEKFHYVVDPKIDGVAVSLRYEKGVLVQAATRGTGEVGDDITLNAKTIRAIPLKLRTPNPPEVLEVRGEIFWPLIAFEQFNSGRDVPFANPRNATSGTLMQLDPQKVSGRGLSFIAHGFGEIVGETFITHTELFAQLKHWGIPTSPHLQLFSSIEGVLKMIRNWDTKLDYLTDGLVIKLDSLLQREVLGNTGRHPRWCIAYKFPAEQAETILRDVTFQVGKFGTITPVAELEPISLAGTTVKRATLFNFDQIERLGVRIGDTVLVEKAGEIIPQVVAL</sequence>
<organism evidence="13">
    <name type="scientific">marine sediment metagenome</name>
    <dbReference type="NCBI Taxonomy" id="412755"/>
    <lineage>
        <taxon>unclassified sequences</taxon>
        <taxon>metagenomes</taxon>
        <taxon>ecological metagenomes</taxon>
    </lineage>
</organism>
<keyword evidence="10" id="KW-0234">DNA repair</keyword>
<dbReference type="InterPro" id="IPR012340">
    <property type="entry name" value="NA-bd_OB-fold"/>
</dbReference>
<evidence type="ECO:0000256" key="9">
    <source>
        <dbReference type="ARBA" id="ARBA00023027"/>
    </source>
</evidence>
<evidence type="ECO:0000256" key="7">
    <source>
        <dbReference type="ARBA" id="ARBA00022833"/>
    </source>
</evidence>
<dbReference type="NCBIfam" id="TIGR00575">
    <property type="entry name" value="dnlj"/>
    <property type="match status" value="1"/>
</dbReference>
<dbReference type="Gene3D" id="2.40.50.140">
    <property type="entry name" value="Nucleic acid-binding proteins"/>
    <property type="match status" value="1"/>
</dbReference>
<keyword evidence="9" id="KW-0520">NAD</keyword>
<dbReference type="GO" id="GO:0006260">
    <property type="term" value="P:DNA replication"/>
    <property type="evidence" value="ECO:0007669"/>
    <property type="project" value="UniProtKB-KW"/>
</dbReference>
<dbReference type="GO" id="GO:0005829">
    <property type="term" value="C:cytosol"/>
    <property type="evidence" value="ECO:0007669"/>
    <property type="project" value="TreeGrafter"/>
</dbReference>
<comment type="caution">
    <text evidence="13">The sequence shown here is derived from an EMBL/GenBank/DDBJ whole genome shotgun (WGS) entry which is preliminary data.</text>
</comment>
<dbReference type="PANTHER" id="PTHR23389:SF9">
    <property type="entry name" value="DNA LIGASE"/>
    <property type="match status" value="1"/>
</dbReference>
<dbReference type="GO" id="GO:0046872">
    <property type="term" value="F:metal ion binding"/>
    <property type="evidence" value="ECO:0007669"/>
    <property type="project" value="UniProtKB-KW"/>
</dbReference>
<name>A0A0F9H6L1_9ZZZZ</name>
<proteinExistence type="predicted"/>
<evidence type="ECO:0000256" key="6">
    <source>
        <dbReference type="ARBA" id="ARBA00022763"/>
    </source>
</evidence>
<evidence type="ECO:0000313" key="13">
    <source>
        <dbReference type="EMBL" id="KKL98616.1"/>
    </source>
</evidence>
<dbReference type="Pfam" id="PF03120">
    <property type="entry name" value="OB_DNA_ligase"/>
    <property type="match status" value="1"/>
</dbReference>
<comment type="cofactor">
    <cofactor evidence="1">
        <name>Mg(2+)</name>
        <dbReference type="ChEBI" id="CHEBI:18420"/>
    </cofactor>
</comment>
<keyword evidence="5" id="KW-0479">Metal-binding</keyword>
<evidence type="ECO:0000256" key="5">
    <source>
        <dbReference type="ARBA" id="ARBA00022723"/>
    </source>
</evidence>
<dbReference type="FunFam" id="1.10.287.610:FF:000002">
    <property type="entry name" value="DNA ligase"/>
    <property type="match status" value="1"/>
</dbReference>
<dbReference type="GO" id="GO:0003911">
    <property type="term" value="F:DNA ligase (NAD+) activity"/>
    <property type="evidence" value="ECO:0007669"/>
    <property type="project" value="UniProtKB-EC"/>
</dbReference>
<evidence type="ECO:0000256" key="4">
    <source>
        <dbReference type="ARBA" id="ARBA00022705"/>
    </source>
</evidence>
<evidence type="ECO:0000256" key="2">
    <source>
        <dbReference type="ARBA" id="ARBA00012722"/>
    </source>
</evidence>
<dbReference type="FunFam" id="2.40.50.140:FF:000012">
    <property type="entry name" value="DNA ligase"/>
    <property type="match status" value="1"/>
</dbReference>
<keyword evidence="6" id="KW-0227">DNA damage</keyword>
<dbReference type="InterPro" id="IPR013839">
    <property type="entry name" value="DNAligase_adenylation"/>
</dbReference>
<gene>
    <name evidence="13" type="ORF">LCGC14_1822620</name>
</gene>
<evidence type="ECO:0000256" key="3">
    <source>
        <dbReference type="ARBA" id="ARBA00022598"/>
    </source>
</evidence>
<dbReference type="SUPFAM" id="SSF56091">
    <property type="entry name" value="DNA ligase/mRNA capping enzyme, catalytic domain"/>
    <property type="match status" value="1"/>
</dbReference>
<keyword evidence="4" id="KW-0235">DNA replication</keyword>
<dbReference type="EC" id="6.5.1.2" evidence="2"/>
<dbReference type="Gene3D" id="3.30.470.30">
    <property type="entry name" value="DNA ligase/mRNA capping enzyme"/>
    <property type="match status" value="1"/>
</dbReference>
<keyword evidence="8" id="KW-0460">Magnesium</keyword>
<dbReference type="SMART" id="SM00532">
    <property type="entry name" value="LIGANc"/>
    <property type="match status" value="1"/>
</dbReference>
<feature type="domain" description="NAD-dependent DNA ligase N-terminal" evidence="12">
    <location>
        <begin position="5"/>
        <end position="382"/>
    </location>
</feature>
<dbReference type="PANTHER" id="PTHR23389">
    <property type="entry name" value="CHROMOSOME TRANSMISSION FIDELITY FACTOR 18"/>
    <property type="match status" value="1"/>
</dbReference>
<accession>A0A0F9H6L1</accession>
<dbReference type="NCBIfam" id="NF005932">
    <property type="entry name" value="PRK07956.1"/>
    <property type="match status" value="1"/>
</dbReference>
<dbReference type="SUPFAM" id="SSF50249">
    <property type="entry name" value="Nucleic acid-binding proteins"/>
    <property type="match status" value="1"/>
</dbReference>
<keyword evidence="3" id="KW-0436">Ligase</keyword>
<comment type="catalytic activity">
    <reaction evidence="11">
        <text>NAD(+) + (deoxyribonucleotide)n-3'-hydroxyl + 5'-phospho-(deoxyribonucleotide)m = (deoxyribonucleotide)n+m + AMP + beta-nicotinamide D-nucleotide.</text>
        <dbReference type="EC" id="6.5.1.2"/>
    </reaction>
</comment>